<dbReference type="InterPro" id="IPR020846">
    <property type="entry name" value="MFS_dom"/>
</dbReference>
<dbReference type="GO" id="GO:0016020">
    <property type="term" value="C:membrane"/>
    <property type="evidence" value="ECO:0007669"/>
    <property type="project" value="UniProtKB-SubCell"/>
</dbReference>
<feature type="transmembrane region" description="Helical" evidence="5">
    <location>
        <begin position="304"/>
        <end position="324"/>
    </location>
</feature>
<dbReference type="PROSITE" id="PS50850">
    <property type="entry name" value="MFS"/>
    <property type="match status" value="1"/>
</dbReference>
<feature type="transmembrane region" description="Helical" evidence="5">
    <location>
        <begin position="90"/>
        <end position="115"/>
    </location>
</feature>
<organism evidence="7 8">
    <name type="scientific">Duganella vulcania</name>
    <dbReference type="NCBI Taxonomy" id="2692166"/>
    <lineage>
        <taxon>Bacteria</taxon>
        <taxon>Pseudomonadati</taxon>
        <taxon>Pseudomonadota</taxon>
        <taxon>Betaproteobacteria</taxon>
        <taxon>Burkholderiales</taxon>
        <taxon>Oxalobacteraceae</taxon>
        <taxon>Telluria group</taxon>
        <taxon>Duganella</taxon>
    </lineage>
</organism>
<dbReference type="Gene3D" id="1.20.1250.20">
    <property type="entry name" value="MFS general substrate transporter like domains"/>
    <property type="match status" value="2"/>
</dbReference>
<name>A0A845GCI9_9BURK</name>
<dbReference type="CDD" id="cd17370">
    <property type="entry name" value="MFS_MJ1317_like"/>
    <property type="match status" value="1"/>
</dbReference>
<feature type="transmembrane region" description="Helical" evidence="5">
    <location>
        <begin position="396"/>
        <end position="416"/>
    </location>
</feature>
<sequence>MSTKNESPIAAAEPQKPQGWLNRTVVGAGLTSALGDFCYETTTVILPGFLAVLGIPAAALGVIEGVADAVASFTKMISGYIADKLGRRKLLVLIGYALTPAGQVLIAMAAGWPLLLLGRLVSWFGKGLRGPLRDAIVIQAVSAETRGRAFGFHRATDTIGAVAGPLLGVALLGLAQDWPWPDAAGPFRFVLWLSVIPGVLAVLSFLMLVQDPQHSPNPALKFFRSLRGLPSRFKRYLGAVGLFGIGDFSHSLLILAATSLLTESLGVVHAAQVAGLLYVWRNVVQVAASYPIGALADRVGHMSVLVTGYVLGALTAILTALAFWFGIHSIMLLGVIFFIAGLYVAVQEALEPTVTAEMVQSDTLATSYGALGTVNGAAKFISSAAVGVIWSTVSPVLSFGLAAGVMLAGTLVLLSVRNAHESAFKTR</sequence>
<feature type="domain" description="Major facilitator superfamily (MFS) profile" evidence="6">
    <location>
        <begin position="24"/>
        <end position="421"/>
    </location>
</feature>
<accession>A0A845GCI9</accession>
<dbReference type="PANTHER" id="PTHR23518:SF2">
    <property type="entry name" value="MAJOR FACILITATOR SUPERFAMILY TRANSPORTER"/>
    <property type="match status" value="1"/>
</dbReference>
<feature type="transmembrane region" description="Helical" evidence="5">
    <location>
        <begin position="189"/>
        <end position="209"/>
    </location>
</feature>
<feature type="transmembrane region" description="Helical" evidence="5">
    <location>
        <begin position="273"/>
        <end position="292"/>
    </location>
</feature>
<gene>
    <name evidence="7" type="ORF">GTP90_00440</name>
</gene>
<evidence type="ECO:0000256" key="4">
    <source>
        <dbReference type="ARBA" id="ARBA00023136"/>
    </source>
</evidence>
<dbReference type="InterPro" id="IPR036259">
    <property type="entry name" value="MFS_trans_sf"/>
</dbReference>
<keyword evidence="4 5" id="KW-0472">Membrane</keyword>
<dbReference type="Pfam" id="PF07690">
    <property type="entry name" value="MFS_1"/>
    <property type="match status" value="2"/>
</dbReference>
<dbReference type="RefSeq" id="WP_161081597.1">
    <property type="nucleotide sequence ID" value="NZ_WWCX01000001.1"/>
</dbReference>
<evidence type="ECO:0000259" key="6">
    <source>
        <dbReference type="PROSITE" id="PS50850"/>
    </source>
</evidence>
<comment type="caution">
    <text evidence="7">The sequence shown here is derived from an EMBL/GenBank/DDBJ whole genome shotgun (WGS) entry which is preliminary data.</text>
</comment>
<reference evidence="7" key="1">
    <citation type="submission" date="2019-12" db="EMBL/GenBank/DDBJ databases">
        <title>Novel species isolated from a subtropical stream in China.</title>
        <authorList>
            <person name="Lu H."/>
        </authorList>
    </citation>
    <scope>NUCLEOTIDE SEQUENCE [LARGE SCALE GENOMIC DNA]</scope>
    <source>
        <strain evidence="7">FT81W</strain>
    </source>
</reference>
<dbReference type="GO" id="GO:0022857">
    <property type="term" value="F:transmembrane transporter activity"/>
    <property type="evidence" value="ECO:0007669"/>
    <property type="project" value="InterPro"/>
</dbReference>
<feature type="transmembrane region" description="Helical" evidence="5">
    <location>
        <begin position="44"/>
        <end position="70"/>
    </location>
</feature>
<dbReference type="PROSITE" id="PS00216">
    <property type="entry name" value="SUGAR_TRANSPORT_1"/>
    <property type="match status" value="1"/>
</dbReference>
<keyword evidence="2 5" id="KW-0812">Transmembrane</keyword>
<dbReference type="SUPFAM" id="SSF103473">
    <property type="entry name" value="MFS general substrate transporter"/>
    <property type="match status" value="1"/>
</dbReference>
<feature type="transmembrane region" description="Helical" evidence="5">
    <location>
        <begin position="330"/>
        <end position="346"/>
    </location>
</feature>
<feature type="transmembrane region" description="Helical" evidence="5">
    <location>
        <begin position="236"/>
        <end position="261"/>
    </location>
</feature>
<dbReference type="EMBL" id="WWCX01000001">
    <property type="protein sequence ID" value="MYM92323.1"/>
    <property type="molecule type" value="Genomic_DNA"/>
</dbReference>
<dbReference type="Proteomes" id="UP000447355">
    <property type="component" value="Unassembled WGS sequence"/>
</dbReference>
<keyword evidence="3 5" id="KW-1133">Transmembrane helix</keyword>
<comment type="subcellular location">
    <subcellularLocation>
        <location evidence="1">Membrane</location>
        <topology evidence="1">Multi-pass membrane protein</topology>
    </subcellularLocation>
</comment>
<evidence type="ECO:0000313" key="7">
    <source>
        <dbReference type="EMBL" id="MYM92323.1"/>
    </source>
</evidence>
<dbReference type="PANTHER" id="PTHR23518">
    <property type="entry name" value="C-METHYLTRANSFERASE"/>
    <property type="match status" value="1"/>
</dbReference>
<dbReference type="InterPro" id="IPR005829">
    <property type="entry name" value="Sugar_transporter_CS"/>
</dbReference>
<proteinExistence type="predicted"/>
<dbReference type="AlphaFoldDB" id="A0A845GCI9"/>
<protein>
    <submittedName>
        <fullName evidence="7">MFS transporter</fullName>
    </submittedName>
</protein>
<evidence type="ECO:0000256" key="3">
    <source>
        <dbReference type="ARBA" id="ARBA00022989"/>
    </source>
</evidence>
<dbReference type="InterPro" id="IPR011701">
    <property type="entry name" value="MFS"/>
</dbReference>
<evidence type="ECO:0000256" key="1">
    <source>
        <dbReference type="ARBA" id="ARBA00004141"/>
    </source>
</evidence>
<evidence type="ECO:0000313" key="8">
    <source>
        <dbReference type="Proteomes" id="UP000447355"/>
    </source>
</evidence>
<evidence type="ECO:0000256" key="2">
    <source>
        <dbReference type="ARBA" id="ARBA00022692"/>
    </source>
</evidence>
<evidence type="ECO:0000256" key="5">
    <source>
        <dbReference type="SAM" id="Phobius"/>
    </source>
</evidence>
<feature type="transmembrane region" description="Helical" evidence="5">
    <location>
        <begin position="367"/>
        <end position="390"/>
    </location>
</feature>